<keyword evidence="3" id="KW-1185">Reference proteome</keyword>
<sequence>MISFRITFAALLMLGSVILSADSFSTSTCNIHQTSQRCTTILQANDNGDNDSEKSMQEKFDDLIDTPFFDPDALLESQSQEVQENPTSSLNPLVWFAGLVKNDYQTAEALFAAGFISMMVVLGQEMLRFAKYGDAYRPFENVSSGSLF</sequence>
<name>A0AAD3HBZ3_9STRA</name>
<dbReference type="EMBL" id="BLLK01000061">
    <property type="protein sequence ID" value="GFH58202.1"/>
    <property type="molecule type" value="Genomic_DNA"/>
</dbReference>
<comment type="caution">
    <text evidence="2">The sequence shown here is derived from an EMBL/GenBank/DDBJ whole genome shotgun (WGS) entry which is preliminary data.</text>
</comment>
<feature type="signal peptide" evidence="1">
    <location>
        <begin position="1"/>
        <end position="23"/>
    </location>
</feature>
<evidence type="ECO:0000256" key="1">
    <source>
        <dbReference type="SAM" id="SignalP"/>
    </source>
</evidence>
<proteinExistence type="predicted"/>
<evidence type="ECO:0000313" key="2">
    <source>
        <dbReference type="EMBL" id="GFH58202.1"/>
    </source>
</evidence>
<feature type="chain" id="PRO_5041979396" evidence="1">
    <location>
        <begin position="24"/>
        <end position="148"/>
    </location>
</feature>
<protein>
    <submittedName>
        <fullName evidence="2">Uncharacterized protein</fullName>
    </submittedName>
</protein>
<evidence type="ECO:0000313" key="3">
    <source>
        <dbReference type="Proteomes" id="UP001054902"/>
    </source>
</evidence>
<accession>A0AAD3HBZ3</accession>
<dbReference type="AlphaFoldDB" id="A0AAD3HBZ3"/>
<keyword evidence="1" id="KW-0732">Signal</keyword>
<dbReference type="Proteomes" id="UP001054902">
    <property type="component" value="Unassembled WGS sequence"/>
</dbReference>
<gene>
    <name evidence="2" type="ORF">CTEN210_14678</name>
</gene>
<reference evidence="2 3" key="1">
    <citation type="journal article" date="2021" name="Sci. Rep.">
        <title>The genome of the diatom Chaetoceros tenuissimus carries an ancient integrated fragment of an extant virus.</title>
        <authorList>
            <person name="Hongo Y."/>
            <person name="Kimura K."/>
            <person name="Takaki Y."/>
            <person name="Yoshida Y."/>
            <person name="Baba S."/>
            <person name="Kobayashi G."/>
            <person name="Nagasaki K."/>
            <person name="Hano T."/>
            <person name="Tomaru Y."/>
        </authorList>
    </citation>
    <scope>NUCLEOTIDE SEQUENCE [LARGE SCALE GENOMIC DNA]</scope>
    <source>
        <strain evidence="2 3">NIES-3715</strain>
    </source>
</reference>
<organism evidence="2 3">
    <name type="scientific">Chaetoceros tenuissimus</name>
    <dbReference type="NCBI Taxonomy" id="426638"/>
    <lineage>
        <taxon>Eukaryota</taxon>
        <taxon>Sar</taxon>
        <taxon>Stramenopiles</taxon>
        <taxon>Ochrophyta</taxon>
        <taxon>Bacillariophyta</taxon>
        <taxon>Coscinodiscophyceae</taxon>
        <taxon>Chaetocerotophycidae</taxon>
        <taxon>Chaetocerotales</taxon>
        <taxon>Chaetocerotaceae</taxon>
        <taxon>Chaetoceros</taxon>
    </lineage>
</organism>